<keyword evidence="3" id="KW-1185">Reference proteome</keyword>
<dbReference type="InterPro" id="IPR052895">
    <property type="entry name" value="HetReg/Transcr_Mod"/>
</dbReference>
<organism evidence="2 3">
    <name type="scientific">Podospora australis</name>
    <dbReference type="NCBI Taxonomy" id="1536484"/>
    <lineage>
        <taxon>Eukaryota</taxon>
        <taxon>Fungi</taxon>
        <taxon>Dikarya</taxon>
        <taxon>Ascomycota</taxon>
        <taxon>Pezizomycotina</taxon>
        <taxon>Sordariomycetes</taxon>
        <taxon>Sordariomycetidae</taxon>
        <taxon>Sordariales</taxon>
        <taxon>Podosporaceae</taxon>
        <taxon>Podospora</taxon>
    </lineage>
</organism>
<protein>
    <submittedName>
        <fullName evidence="2">Heterokaryon incompatibility protein-domain-containing protein</fullName>
    </submittedName>
</protein>
<sequence length="158" mass="18144">MLVDVDLPIFKHDPLPQGRRLLHHIRLLKINSAIFLADVLDCELNMVSLNDEDAPPPQYDALSYCWSSAEDEDESADEFVVEGDGIWIIINGQRCKIGHSLAGAPLRYLRWKGKSEYIWADGICINQSDDVEKSAQVSIMDQIYRRASRCYYRPWTRS</sequence>
<reference evidence="2" key="2">
    <citation type="submission" date="2023-05" db="EMBL/GenBank/DDBJ databases">
        <authorList>
            <consortium name="Lawrence Berkeley National Laboratory"/>
            <person name="Steindorff A."/>
            <person name="Hensen N."/>
            <person name="Bonometti L."/>
            <person name="Westerberg I."/>
            <person name="Brannstrom I.O."/>
            <person name="Guillou S."/>
            <person name="Cros-Aarteil S."/>
            <person name="Calhoun S."/>
            <person name="Haridas S."/>
            <person name="Kuo A."/>
            <person name="Mondo S."/>
            <person name="Pangilinan J."/>
            <person name="Riley R."/>
            <person name="Labutti K."/>
            <person name="Andreopoulos B."/>
            <person name="Lipzen A."/>
            <person name="Chen C."/>
            <person name="Yanf M."/>
            <person name="Daum C."/>
            <person name="Ng V."/>
            <person name="Clum A."/>
            <person name="Ohm R."/>
            <person name="Martin F."/>
            <person name="Silar P."/>
            <person name="Natvig D."/>
            <person name="Lalanne C."/>
            <person name="Gautier V."/>
            <person name="Ament-Velasquez S.L."/>
            <person name="Kruys A."/>
            <person name="Hutchinson M.I."/>
            <person name="Powell A.J."/>
            <person name="Barry K."/>
            <person name="Miller A.N."/>
            <person name="Grigoriev I.V."/>
            <person name="Debuchy R."/>
            <person name="Gladieux P."/>
            <person name="Thoren M.H."/>
            <person name="Johannesson H."/>
        </authorList>
    </citation>
    <scope>NUCLEOTIDE SEQUENCE</scope>
    <source>
        <strain evidence="2">PSN309</strain>
    </source>
</reference>
<reference evidence="2" key="1">
    <citation type="journal article" date="2023" name="Mol. Phylogenet. Evol.">
        <title>Genome-scale phylogeny and comparative genomics of the fungal order Sordariales.</title>
        <authorList>
            <person name="Hensen N."/>
            <person name="Bonometti L."/>
            <person name="Westerberg I."/>
            <person name="Brannstrom I.O."/>
            <person name="Guillou S."/>
            <person name="Cros-Aarteil S."/>
            <person name="Calhoun S."/>
            <person name="Haridas S."/>
            <person name="Kuo A."/>
            <person name="Mondo S."/>
            <person name="Pangilinan J."/>
            <person name="Riley R."/>
            <person name="LaButti K."/>
            <person name="Andreopoulos B."/>
            <person name="Lipzen A."/>
            <person name="Chen C."/>
            <person name="Yan M."/>
            <person name="Daum C."/>
            <person name="Ng V."/>
            <person name="Clum A."/>
            <person name="Steindorff A."/>
            <person name="Ohm R.A."/>
            <person name="Martin F."/>
            <person name="Silar P."/>
            <person name="Natvig D.O."/>
            <person name="Lalanne C."/>
            <person name="Gautier V."/>
            <person name="Ament-Velasquez S.L."/>
            <person name="Kruys A."/>
            <person name="Hutchinson M.I."/>
            <person name="Powell A.J."/>
            <person name="Barry K."/>
            <person name="Miller A.N."/>
            <person name="Grigoriev I.V."/>
            <person name="Debuchy R."/>
            <person name="Gladieux P."/>
            <person name="Hiltunen Thoren M."/>
            <person name="Johannesson H."/>
        </authorList>
    </citation>
    <scope>NUCLEOTIDE SEQUENCE</scope>
    <source>
        <strain evidence="2">PSN309</strain>
    </source>
</reference>
<evidence type="ECO:0000259" key="1">
    <source>
        <dbReference type="Pfam" id="PF06985"/>
    </source>
</evidence>
<dbReference type="PANTHER" id="PTHR24148">
    <property type="entry name" value="ANKYRIN REPEAT DOMAIN-CONTAINING PROTEIN 39 HOMOLOG-RELATED"/>
    <property type="match status" value="1"/>
</dbReference>
<dbReference type="EMBL" id="MU864608">
    <property type="protein sequence ID" value="KAK4182814.1"/>
    <property type="molecule type" value="Genomic_DNA"/>
</dbReference>
<dbReference type="Proteomes" id="UP001302126">
    <property type="component" value="Unassembled WGS sequence"/>
</dbReference>
<feature type="domain" description="Heterokaryon incompatibility" evidence="1">
    <location>
        <begin position="59"/>
        <end position="151"/>
    </location>
</feature>
<dbReference type="AlphaFoldDB" id="A0AAN7ADR0"/>
<dbReference type="PANTHER" id="PTHR24148:SF64">
    <property type="entry name" value="HETEROKARYON INCOMPATIBILITY DOMAIN-CONTAINING PROTEIN"/>
    <property type="match status" value="1"/>
</dbReference>
<proteinExistence type="predicted"/>
<dbReference type="Pfam" id="PF06985">
    <property type="entry name" value="HET"/>
    <property type="match status" value="1"/>
</dbReference>
<evidence type="ECO:0000313" key="3">
    <source>
        <dbReference type="Proteomes" id="UP001302126"/>
    </source>
</evidence>
<comment type="caution">
    <text evidence="2">The sequence shown here is derived from an EMBL/GenBank/DDBJ whole genome shotgun (WGS) entry which is preliminary data.</text>
</comment>
<accession>A0AAN7ADR0</accession>
<evidence type="ECO:0000313" key="2">
    <source>
        <dbReference type="EMBL" id="KAK4182814.1"/>
    </source>
</evidence>
<dbReference type="InterPro" id="IPR010730">
    <property type="entry name" value="HET"/>
</dbReference>
<name>A0AAN7ADR0_9PEZI</name>
<gene>
    <name evidence="2" type="ORF">QBC35DRAFT_395224</name>
</gene>